<evidence type="ECO:0008006" key="4">
    <source>
        <dbReference type="Google" id="ProtNLM"/>
    </source>
</evidence>
<feature type="region of interest" description="Disordered" evidence="1">
    <location>
        <begin position="270"/>
        <end position="291"/>
    </location>
</feature>
<evidence type="ECO:0000313" key="2">
    <source>
        <dbReference type="EMBL" id="SPT53630.1"/>
    </source>
</evidence>
<proteinExistence type="predicted"/>
<protein>
    <recommendedName>
        <fullName evidence="4">Bacterial transcriptional activator domain-containing protein</fullName>
    </recommendedName>
</protein>
<feature type="compositionally biased region" description="Low complexity" evidence="1">
    <location>
        <begin position="270"/>
        <end position="289"/>
    </location>
</feature>
<gene>
    <name evidence="2" type="ORF">NCTC11535_01301</name>
</gene>
<sequence length="868" mass="91598">MLKSLAAAFLLLLVVVGLPVLMLFVLGAPPLPSSLSLSTFTGSLSVKALLGVLEWVIWLAWLQFTACTVTELASAFKANGAPRHLPLSGAVQGLVRRLVITALLVTSVSAPAVAVPAPQLAHAGSGTVSSAQVLSEDASTMASTETAASVEVATTAQGSDGSSTGMAVRYMLGDQVLDPTLGAQLVGKRVYVVQPPEGHYHDNLWDIAERTMGDGRAYREIYELNAGREQPDGLRLELARLIQPNWHLIMPESAVNLPRVMAVPVQAPEPAVPGAEQQGTPEQQGQEAPLSAPQQIDDVMPANLPAVGALTAASLVALLVRRRRLGVWGWPNAEAGELERLLRVGADPKRASRLEEALRYLSQLPTPPAFYAAGVNDQSITLFLSVPMETAPEPWHAEHNGNIWVLDAAADLGGASGAVHVGAGLVTLGRDEMGTDVLVNLCEADGEVVVAGGALQAVEVICALALELCVNPWSEKVKVTGLLLPWTLFQVCGPRLNIVESMEAVLSKQQAEPISGQHRDIEHHIVLTAHPQADQIKSPAPGMTIVRTGSLERARWRIVVDDSGTAKVEPLGVAVRVTRASESDLASLAGLMEDSADPLPPAPISPPPVTTAALASAPLRILLLGKPNVVAPGAVDPERLPVLTEAVACLALHPDGLHPHVLGSLLWPHGVTGDVVQATIDRLRGWLGQDLSGAERLLEDEQGRLKLGSDAVLDVDVLRNLLEVAAVPGAPNERDVLAQALRLVRGPLCQDTPEGHYTWLARSRTSRDVTKLVTKASLRLAELLHDTDPDGAAAAIDVGLSVVELDQGLWRGLFRLAAKQGPDHLAGKVAALLDLTGADDLSLVDPQTAALVEDLAPGRSLGVRRKTA</sequence>
<reference evidence="2 3" key="1">
    <citation type="submission" date="2018-06" db="EMBL/GenBank/DDBJ databases">
        <authorList>
            <consortium name="Pathogen Informatics"/>
            <person name="Doyle S."/>
        </authorList>
    </citation>
    <scope>NUCLEOTIDE SEQUENCE [LARGE SCALE GENOMIC DNA]</scope>
    <source>
        <strain evidence="2 3">NCTC11535</strain>
    </source>
</reference>
<dbReference type="PANTHER" id="PTHR34700">
    <property type="entry name" value="POTASSIUM BINDING PROTEIN KBP"/>
    <property type="match status" value="1"/>
</dbReference>
<dbReference type="EMBL" id="UAPQ01000007">
    <property type="protein sequence ID" value="SPT53630.1"/>
    <property type="molecule type" value="Genomic_DNA"/>
</dbReference>
<organism evidence="2 3">
    <name type="scientific">Actinomyces bovis</name>
    <dbReference type="NCBI Taxonomy" id="1658"/>
    <lineage>
        <taxon>Bacteria</taxon>
        <taxon>Bacillati</taxon>
        <taxon>Actinomycetota</taxon>
        <taxon>Actinomycetes</taxon>
        <taxon>Actinomycetales</taxon>
        <taxon>Actinomycetaceae</taxon>
        <taxon>Actinomyces</taxon>
    </lineage>
</organism>
<dbReference type="PANTHER" id="PTHR34700:SF4">
    <property type="entry name" value="PHAGE-LIKE ELEMENT PBSX PROTEIN XKDP"/>
    <property type="match status" value="1"/>
</dbReference>
<dbReference type="InterPro" id="IPR052196">
    <property type="entry name" value="Bact_Kbp"/>
</dbReference>
<accession>A0ABY1VNS8</accession>
<comment type="caution">
    <text evidence="2">The sequence shown here is derived from an EMBL/GenBank/DDBJ whole genome shotgun (WGS) entry which is preliminary data.</text>
</comment>
<evidence type="ECO:0000313" key="3">
    <source>
        <dbReference type="Proteomes" id="UP000250006"/>
    </source>
</evidence>
<dbReference type="Proteomes" id="UP000250006">
    <property type="component" value="Unassembled WGS sequence"/>
</dbReference>
<keyword evidence="3" id="KW-1185">Reference proteome</keyword>
<name>A0ABY1VNS8_9ACTO</name>
<evidence type="ECO:0000256" key="1">
    <source>
        <dbReference type="SAM" id="MobiDB-lite"/>
    </source>
</evidence>